<proteinExistence type="inferred from homology"/>
<accession>A0A2G9HNT3</accession>
<feature type="transmembrane region" description="Helical" evidence="2">
    <location>
        <begin position="12"/>
        <end position="32"/>
    </location>
</feature>
<keyword evidence="5" id="KW-1185">Reference proteome</keyword>
<name>A0A2G9HNT3_9LAMI</name>
<keyword evidence="4" id="KW-0413">Isomerase</keyword>
<dbReference type="InterPro" id="IPR002130">
    <property type="entry name" value="Cyclophilin-type_PPIase_dom"/>
</dbReference>
<dbReference type="AlphaFoldDB" id="A0A2G9HNT3"/>
<dbReference type="GO" id="GO:0016018">
    <property type="term" value="F:cyclosporin A binding"/>
    <property type="evidence" value="ECO:0007669"/>
    <property type="project" value="TreeGrafter"/>
</dbReference>
<dbReference type="GO" id="GO:0006457">
    <property type="term" value="P:protein folding"/>
    <property type="evidence" value="ECO:0007669"/>
    <property type="project" value="TreeGrafter"/>
</dbReference>
<dbReference type="PANTHER" id="PTHR11071:SF449">
    <property type="entry name" value="PEPTIDYL-PROLYL CIS-TRANS ISOMERASE CYP21-1"/>
    <property type="match status" value="1"/>
</dbReference>
<dbReference type="PANTHER" id="PTHR11071">
    <property type="entry name" value="PEPTIDYL-PROLYL CIS-TRANS ISOMERASE"/>
    <property type="match status" value="1"/>
</dbReference>
<gene>
    <name evidence="4" type="ORF">CDL12_08170</name>
</gene>
<dbReference type="EC" id="5.2.1.8" evidence="4"/>
<dbReference type="InterPro" id="IPR029000">
    <property type="entry name" value="Cyclophilin-like_dom_sf"/>
</dbReference>
<evidence type="ECO:0000256" key="2">
    <source>
        <dbReference type="SAM" id="Phobius"/>
    </source>
</evidence>
<keyword evidence="2" id="KW-0472">Membrane</keyword>
<evidence type="ECO:0000313" key="5">
    <source>
        <dbReference type="Proteomes" id="UP000231279"/>
    </source>
</evidence>
<dbReference type="GO" id="GO:0003755">
    <property type="term" value="F:peptidyl-prolyl cis-trans isomerase activity"/>
    <property type="evidence" value="ECO:0007669"/>
    <property type="project" value="UniProtKB-EC"/>
</dbReference>
<dbReference type="STRING" id="429701.A0A2G9HNT3"/>
<dbReference type="PROSITE" id="PS50072">
    <property type="entry name" value="CSA_PPIASE_2"/>
    <property type="match status" value="1"/>
</dbReference>
<organism evidence="4 5">
    <name type="scientific">Handroanthus impetiginosus</name>
    <dbReference type="NCBI Taxonomy" id="429701"/>
    <lineage>
        <taxon>Eukaryota</taxon>
        <taxon>Viridiplantae</taxon>
        <taxon>Streptophyta</taxon>
        <taxon>Embryophyta</taxon>
        <taxon>Tracheophyta</taxon>
        <taxon>Spermatophyta</taxon>
        <taxon>Magnoliopsida</taxon>
        <taxon>eudicotyledons</taxon>
        <taxon>Gunneridae</taxon>
        <taxon>Pentapetalae</taxon>
        <taxon>asterids</taxon>
        <taxon>lamiids</taxon>
        <taxon>Lamiales</taxon>
        <taxon>Bignoniaceae</taxon>
        <taxon>Crescentiina</taxon>
        <taxon>Tabebuia alliance</taxon>
        <taxon>Handroanthus</taxon>
    </lineage>
</organism>
<dbReference type="Pfam" id="PF00160">
    <property type="entry name" value="Pro_isomerase"/>
    <property type="match status" value="1"/>
</dbReference>
<keyword evidence="2" id="KW-0812">Transmembrane</keyword>
<dbReference type="SUPFAM" id="SSF50891">
    <property type="entry name" value="Cyclophilin-like"/>
    <property type="match status" value="1"/>
</dbReference>
<dbReference type="EMBL" id="NKXS01001325">
    <property type="protein sequence ID" value="PIN19171.1"/>
    <property type="molecule type" value="Genomic_DNA"/>
</dbReference>
<protein>
    <submittedName>
        <fullName evidence="4">Peptidylprolyl isomerase</fullName>
        <ecNumber evidence="4">5.2.1.8</ecNumber>
    </submittedName>
</protein>
<dbReference type="GO" id="GO:0005737">
    <property type="term" value="C:cytoplasm"/>
    <property type="evidence" value="ECO:0007669"/>
    <property type="project" value="TreeGrafter"/>
</dbReference>
<keyword evidence="2" id="KW-1133">Transmembrane helix</keyword>
<evidence type="ECO:0000313" key="4">
    <source>
        <dbReference type="EMBL" id="PIN19171.1"/>
    </source>
</evidence>
<comment type="similarity">
    <text evidence="1">Belongs to the cyclophilin-type PPIase family.</text>
</comment>
<comment type="caution">
    <text evidence="4">The sequence shown here is derived from an EMBL/GenBank/DDBJ whole genome shotgun (WGS) entry which is preliminary data.</text>
</comment>
<dbReference type="Proteomes" id="UP000231279">
    <property type="component" value="Unassembled WGS sequence"/>
</dbReference>
<sequence length="146" mass="16386">MIDSERGRDVSVFQSKSLLIFVAALVLVFLAFSHSRQSISGLCVQVSLFWEDLKLLKFLTDLVYILSDIFFSNLGKTGYGEVLHYKGIPVHRIMPGFMIQGGDIVSGDGRGNQSIYGGTFHDENLKFDAYACMSPMWCRVDGEFRT</sequence>
<evidence type="ECO:0000256" key="1">
    <source>
        <dbReference type="ARBA" id="ARBA00007365"/>
    </source>
</evidence>
<feature type="domain" description="PPIase cyclophilin-type" evidence="3">
    <location>
        <begin position="71"/>
        <end position="146"/>
    </location>
</feature>
<reference evidence="5" key="1">
    <citation type="journal article" date="2018" name="Gigascience">
        <title>Genome assembly of the Pink Ipe (Handroanthus impetiginosus, Bignoniaceae), a highly valued, ecologically keystone Neotropical timber forest tree.</title>
        <authorList>
            <person name="Silva-Junior O.B."/>
            <person name="Grattapaglia D."/>
            <person name="Novaes E."/>
            <person name="Collevatti R.G."/>
        </authorList>
    </citation>
    <scope>NUCLEOTIDE SEQUENCE [LARGE SCALE GENOMIC DNA]</scope>
    <source>
        <strain evidence="5">cv. UFG-1</strain>
    </source>
</reference>
<dbReference type="OrthoDB" id="193499at2759"/>
<evidence type="ECO:0000259" key="3">
    <source>
        <dbReference type="PROSITE" id="PS50072"/>
    </source>
</evidence>
<dbReference type="Gene3D" id="2.40.100.10">
    <property type="entry name" value="Cyclophilin-like"/>
    <property type="match status" value="1"/>
</dbReference>